<sequence>MFPGVASITYFADGRNPAAAAAAAEAVATGAEAVAGGAQVVGAEAQAADGALREEDPGEVVEVAAVLAVDLPEEDPLGEQNVRGGGGPPMPLGEFKAPTGPAPTSLQALKPPASMAELNADPSAHNSGSTVQDQEIKVIDPRGQPMFNYPRYGTFGEAPFCASIQADLQKAGFPAPSQIQQYAWPLAMQGSDVIGAHFQKNRMEGPQAGALRDGVHGVIGTMAIFPIGFTCPAASKRAAATVERLKVFLDYQVSCTQRLELRDVCKLVLDEADRMLDMGFEPQIRKVLARLPALAI</sequence>
<proteinExistence type="predicted"/>
<keyword evidence="2" id="KW-0067">ATP-binding</keyword>
<dbReference type="InterPro" id="IPR000629">
    <property type="entry name" value="RNA-helicase_DEAD-box_CS"/>
</dbReference>
<dbReference type="GO" id="GO:0003676">
    <property type="term" value="F:nucleic acid binding"/>
    <property type="evidence" value="ECO:0007669"/>
    <property type="project" value="InterPro"/>
</dbReference>
<dbReference type="SUPFAM" id="SSF52540">
    <property type="entry name" value="P-loop containing nucleoside triphosphate hydrolases"/>
    <property type="match status" value="1"/>
</dbReference>
<reference evidence="2 3" key="1">
    <citation type="submission" date="2016-02" db="EMBL/GenBank/DDBJ databases">
        <title>Genome analysis of coral dinoflagellate symbionts highlights evolutionary adaptations to a symbiotic lifestyle.</title>
        <authorList>
            <person name="Aranda M."/>
            <person name="Li Y."/>
            <person name="Liew Y.J."/>
            <person name="Baumgarten S."/>
            <person name="Simakov O."/>
            <person name="Wilson M."/>
            <person name="Piel J."/>
            <person name="Ashoor H."/>
            <person name="Bougouffa S."/>
            <person name="Bajic V.B."/>
            <person name="Ryu T."/>
            <person name="Ravasi T."/>
            <person name="Bayer T."/>
            <person name="Micklem G."/>
            <person name="Kim H."/>
            <person name="Bhak J."/>
            <person name="Lajeunesse T.C."/>
            <person name="Voolstra C.R."/>
        </authorList>
    </citation>
    <scope>NUCLEOTIDE SEQUENCE [LARGE SCALE GENOMIC DNA]</scope>
    <source>
        <strain evidence="2 3">CCMP2467</strain>
    </source>
</reference>
<dbReference type="GO" id="GO:0005524">
    <property type="term" value="F:ATP binding"/>
    <property type="evidence" value="ECO:0007669"/>
    <property type="project" value="InterPro"/>
</dbReference>
<dbReference type="Proteomes" id="UP000186817">
    <property type="component" value="Unassembled WGS sequence"/>
</dbReference>
<evidence type="ECO:0000313" key="3">
    <source>
        <dbReference type="Proteomes" id="UP000186817"/>
    </source>
</evidence>
<comment type="caution">
    <text evidence="2">The sequence shown here is derived from an EMBL/GenBank/DDBJ whole genome shotgun (WGS) entry which is preliminary data.</text>
</comment>
<keyword evidence="2" id="KW-0547">Nucleotide-binding</keyword>
<dbReference type="Gene3D" id="3.40.50.300">
    <property type="entry name" value="P-loop containing nucleotide triphosphate hydrolases"/>
    <property type="match status" value="2"/>
</dbReference>
<dbReference type="Pfam" id="PF00270">
    <property type="entry name" value="DEAD"/>
    <property type="match status" value="1"/>
</dbReference>
<evidence type="ECO:0000313" key="2">
    <source>
        <dbReference type="EMBL" id="OLQ12271.1"/>
    </source>
</evidence>
<dbReference type="InterPro" id="IPR027417">
    <property type="entry name" value="P-loop_NTPase"/>
</dbReference>
<dbReference type="AlphaFoldDB" id="A0A1Q9EXZ1"/>
<accession>A0A1Q9EXZ1</accession>
<keyword evidence="2" id="KW-0347">Helicase</keyword>
<dbReference type="GO" id="GO:0004386">
    <property type="term" value="F:helicase activity"/>
    <property type="evidence" value="ECO:0007669"/>
    <property type="project" value="UniProtKB-KW"/>
</dbReference>
<organism evidence="2 3">
    <name type="scientific">Symbiodinium microadriaticum</name>
    <name type="common">Dinoflagellate</name>
    <name type="synonym">Zooxanthella microadriatica</name>
    <dbReference type="NCBI Taxonomy" id="2951"/>
    <lineage>
        <taxon>Eukaryota</taxon>
        <taxon>Sar</taxon>
        <taxon>Alveolata</taxon>
        <taxon>Dinophyceae</taxon>
        <taxon>Suessiales</taxon>
        <taxon>Symbiodiniaceae</taxon>
        <taxon>Symbiodinium</taxon>
    </lineage>
</organism>
<name>A0A1Q9EXZ1_SYMMI</name>
<dbReference type="PANTHER" id="PTHR47958">
    <property type="entry name" value="ATP-DEPENDENT RNA HELICASE DBP3"/>
    <property type="match status" value="1"/>
</dbReference>
<dbReference type="PROSITE" id="PS00039">
    <property type="entry name" value="DEAD_ATP_HELICASE"/>
    <property type="match status" value="1"/>
</dbReference>
<dbReference type="EMBL" id="LSRX01000046">
    <property type="protein sequence ID" value="OLQ12271.1"/>
    <property type="molecule type" value="Genomic_DNA"/>
</dbReference>
<dbReference type="InterPro" id="IPR011545">
    <property type="entry name" value="DEAD/DEAH_box_helicase_dom"/>
</dbReference>
<gene>
    <name evidence="2" type="primary">ddx17</name>
    <name evidence="2" type="ORF">AK812_SmicGene3825</name>
</gene>
<protein>
    <submittedName>
        <fullName evidence="2">Putative ATP-dependent RNA helicase ddx17</fullName>
    </submittedName>
</protein>
<keyword evidence="2" id="KW-0378">Hydrolase</keyword>
<evidence type="ECO:0000259" key="1">
    <source>
        <dbReference type="Pfam" id="PF00270"/>
    </source>
</evidence>
<feature type="domain" description="DEAD/DEAH-box helicase" evidence="1">
    <location>
        <begin position="240"/>
        <end position="291"/>
    </location>
</feature>
<dbReference type="OrthoDB" id="441979at2759"/>
<keyword evidence="3" id="KW-1185">Reference proteome</keyword>